<sequence length="91" mass="10875">MKHFHDKKILKRDFSPWDRVLLFNSSMRLFPRKLKSKWSGPFEVTQVFPHGAIEIACPSRNRVKVNRQRVKHYLGMPNEVKIIEVIYLNEP</sequence>
<evidence type="ECO:0000313" key="1">
    <source>
        <dbReference type="EMBL" id="KAK4356121.1"/>
    </source>
</evidence>
<accession>A0AAE1RSA6</accession>
<name>A0AAE1RSA6_9SOLA</name>
<protein>
    <submittedName>
        <fullName evidence="1">Uncharacterized protein</fullName>
    </submittedName>
</protein>
<dbReference type="Proteomes" id="UP001291623">
    <property type="component" value="Unassembled WGS sequence"/>
</dbReference>
<reference evidence="1" key="1">
    <citation type="submission" date="2023-12" db="EMBL/GenBank/DDBJ databases">
        <title>Genome assembly of Anisodus tanguticus.</title>
        <authorList>
            <person name="Wang Y.-J."/>
        </authorList>
    </citation>
    <scope>NUCLEOTIDE SEQUENCE</scope>
    <source>
        <strain evidence="1">KB-2021</strain>
        <tissue evidence="1">Leaf</tissue>
    </source>
</reference>
<keyword evidence="2" id="KW-1185">Reference proteome</keyword>
<dbReference type="AlphaFoldDB" id="A0AAE1RSA6"/>
<organism evidence="1 2">
    <name type="scientific">Anisodus tanguticus</name>
    <dbReference type="NCBI Taxonomy" id="243964"/>
    <lineage>
        <taxon>Eukaryota</taxon>
        <taxon>Viridiplantae</taxon>
        <taxon>Streptophyta</taxon>
        <taxon>Embryophyta</taxon>
        <taxon>Tracheophyta</taxon>
        <taxon>Spermatophyta</taxon>
        <taxon>Magnoliopsida</taxon>
        <taxon>eudicotyledons</taxon>
        <taxon>Gunneridae</taxon>
        <taxon>Pentapetalae</taxon>
        <taxon>asterids</taxon>
        <taxon>lamiids</taxon>
        <taxon>Solanales</taxon>
        <taxon>Solanaceae</taxon>
        <taxon>Solanoideae</taxon>
        <taxon>Hyoscyameae</taxon>
        <taxon>Anisodus</taxon>
    </lineage>
</organism>
<comment type="caution">
    <text evidence="1">The sequence shown here is derived from an EMBL/GenBank/DDBJ whole genome shotgun (WGS) entry which is preliminary data.</text>
</comment>
<evidence type="ECO:0000313" key="2">
    <source>
        <dbReference type="Proteomes" id="UP001291623"/>
    </source>
</evidence>
<proteinExistence type="predicted"/>
<gene>
    <name evidence="1" type="ORF">RND71_025092</name>
</gene>
<dbReference type="EMBL" id="JAVYJV010000013">
    <property type="protein sequence ID" value="KAK4356121.1"/>
    <property type="molecule type" value="Genomic_DNA"/>
</dbReference>